<accession>A0A0D9P0F0</accession>
<evidence type="ECO:0000313" key="3">
    <source>
        <dbReference type="EMBL" id="KJK79772.1"/>
    </source>
</evidence>
<dbReference type="AlphaFoldDB" id="A0A0D9P0F0"/>
<dbReference type="Proteomes" id="UP000054544">
    <property type="component" value="Unassembled WGS sequence"/>
</dbReference>
<evidence type="ECO:0000256" key="1">
    <source>
        <dbReference type="ARBA" id="ARBA00038215"/>
    </source>
</evidence>
<dbReference type="InterPro" id="IPR012338">
    <property type="entry name" value="Beta-lactam/transpept-like"/>
</dbReference>
<reference evidence="4" key="1">
    <citation type="journal article" date="2014" name="BMC Genomics">
        <title>The genome sequence of the biocontrol fungus Metarhizium anisopliae and comparative genomics of Metarhizium species.</title>
        <authorList>
            <person name="Pattemore J.A."/>
            <person name="Hane J.K."/>
            <person name="Williams A.H."/>
            <person name="Wilson B.A."/>
            <person name="Stodart B.J."/>
            <person name="Ash G.J."/>
        </authorList>
    </citation>
    <scope>NUCLEOTIDE SEQUENCE [LARGE SCALE GENOMIC DNA]</scope>
    <source>
        <strain evidence="4">BRIP 53293</strain>
    </source>
</reference>
<dbReference type="SUPFAM" id="SSF56601">
    <property type="entry name" value="beta-lactamase/transpeptidase-like"/>
    <property type="match status" value="1"/>
</dbReference>
<dbReference type="Pfam" id="PF00144">
    <property type="entry name" value="Beta-lactamase"/>
    <property type="match status" value="1"/>
</dbReference>
<feature type="domain" description="Beta-lactamase-related" evidence="2">
    <location>
        <begin position="2"/>
        <end position="56"/>
    </location>
</feature>
<proteinExistence type="inferred from homology"/>
<dbReference type="PANTHER" id="PTHR46825:SF9">
    <property type="entry name" value="BETA-LACTAMASE-RELATED DOMAIN-CONTAINING PROTEIN"/>
    <property type="match status" value="1"/>
</dbReference>
<dbReference type="InterPro" id="IPR001466">
    <property type="entry name" value="Beta-lactam-related"/>
</dbReference>
<dbReference type="STRING" id="1291518.A0A0D9P0F0"/>
<gene>
    <name evidence="3" type="ORF">H634G_05364</name>
</gene>
<comment type="similarity">
    <text evidence="1">Belongs to the peptidase S12 family.</text>
</comment>
<protein>
    <recommendedName>
        <fullName evidence="2">Beta-lactamase-related domain-containing protein</fullName>
    </recommendedName>
</protein>
<name>A0A0D9P0F0_METAN</name>
<dbReference type="InterPro" id="IPR050491">
    <property type="entry name" value="AmpC-like"/>
</dbReference>
<keyword evidence="4" id="KW-1185">Reference proteome</keyword>
<evidence type="ECO:0000259" key="2">
    <source>
        <dbReference type="Pfam" id="PF00144"/>
    </source>
</evidence>
<dbReference type="EMBL" id="KE384730">
    <property type="protein sequence ID" value="KJK79772.1"/>
    <property type="molecule type" value="Genomic_DNA"/>
</dbReference>
<dbReference type="PANTHER" id="PTHR46825">
    <property type="entry name" value="D-ALANYL-D-ALANINE-CARBOXYPEPTIDASE/ENDOPEPTIDASE AMPH"/>
    <property type="match status" value="1"/>
</dbReference>
<evidence type="ECO:0000313" key="4">
    <source>
        <dbReference type="Proteomes" id="UP000054544"/>
    </source>
</evidence>
<sequence length="183" mass="19635">MRDVEAALPVGPGTISTAGSLTKALTATAMGILIDGGKATWDTLVKDVLPAFQSRDETLQNSATLTDRIPTIAKGVSGELLIFHQGSLPGALTLVMLLPYKDAAFVVVLTNSLALDDVADWISLLILEELLAVSSGNRTDIIKAAESCIPEILRRYPDLIKELADMRKKDTSPRHLDAYVGTY</sequence>
<dbReference type="Gene3D" id="3.40.710.10">
    <property type="entry name" value="DD-peptidase/beta-lactamase superfamily"/>
    <property type="match status" value="1"/>
</dbReference>
<dbReference type="OrthoDB" id="10250282at2759"/>
<organism evidence="3 4">
    <name type="scientific">Metarhizium anisopliae BRIP 53293</name>
    <dbReference type="NCBI Taxonomy" id="1291518"/>
    <lineage>
        <taxon>Eukaryota</taxon>
        <taxon>Fungi</taxon>
        <taxon>Dikarya</taxon>
        <taxon>Ascomycota</taxon>
        <taxon>Pezizomycotina</taxon>
        <taxon>Sordariomycetes</taxon>
        <taxon>Hypocreomycetidae</taxon>
        <taxon>Hypocreales</taxon>
        <taxon>Clavicipitaceae</taxon>
        <taxon>Metarhizium</taxon>
    </lineage>
</organism>